<keyword evidence="3" id="KW-1185">Reference proteome</keyword>
<keyword evidence="1" id="KW-0732">Signal</keyword>
<feature type="chain" id="PRO_5042199768" evidence="1">
    <location>
        <begin position="22"/>
        <end position="121"/>
    </location>
</feature>
<name>A0AAE0XVW2_9GAST</name>
<dbReference type="AlphaFoldDB" id="A0AAE0XVW2"/>
<dbReference type="Proteomes" id="UP001283361">
    <property type="component" value="Unassembled WGS sequence"/>
</dbReference>
<dbReference type="EMBL" id="JAWDGP010007558">
    <property type="protein sequence ID" value="KAK3713612.1"/>
    <property type="molecule type" value="Genomic_DNA"/>
</dbReference>
<comment type="caution">
    <text evidence="2">The sequence shown here is derived from an EMBL/GenBank/DDBJ whole genome shotgun (WGS) entry which is preliminary data.</text>
</comment>
<gene>
    <name evidence="2" type="ORF">RRG08_055254</name>
</gene>
<proteinExistence type="predicted"/>
<evidence type="ECO:0000313" key="3">
    <source>
        <dbReference type="Proteomes" id="UP001283361"/>
    </source>
</evidence>
<feature type="signal peptide" evidence="1">
    <location>
        <begin position="1"/>
        <end position="21"/>
    </location>
</feature>
<evidence type="ECO:0000313" key="2">
    <source>
        <dbReference type="EMBL" id="KAK3713612.1"/>
    </source>
</evidence>
<protein>
    <submittedName>
        <fullName evidence="2">Uncharacterized protein</fullName>
    </submittedName>
</protein>
<accession>A0AAE0XVW2</accession>
<sequence length="121" mass="14052">MLYQYLFQMGVALMLVAFNSGKIRDSSDEAELYGEVQPEVLVQAPGTGRRYGETSKKGMQASFANLSIVLYFWCIYRFKTKIETTSRNPWPRGRFYDMRNKELVLMVTTSKKEERTISSRL</sequence>
<evidence type="ECO:0000256" key="1">
    <source>
        <dbReference type="SAM" id="SignalP"/>
    </source>
</evidence>
<organism evidence="2 3">
    <name type="scientific">Elysia crispata</name>
    <name type="common">lettuce slug</name>
    <dbReference type="NCBI Taxonomy" id="231223"/>
    <lineage>
        <taxon>Eukaryota</taxon>
        <taxon>Metazoa</taxon>
        <taxon>Spiralia</taxon>
        <taxon>Lophotrochozoa</taxon>
        <taxon>Mollusca</taxon>
        <taxon>Gastropoda</taxon>
        <taxon>Heterobranchia</taxon>
        <taxon>Euthyneura</taxon>
        <taxon>Panpulmonata</taxon>
        <taxon>Sacoglossa</taxon>
        <taxon>Placobranchoidea</taxon>
        <taxon>Plakobranchidae</taxon>
        <taxon>Elysia</taxon>
    </lineage>
</organism>
<reference evidence="2" key="1">
    <citation type="journal article" date="2023" name="G3 (Bethesda)">
        <title>A reference genome for the long-term kleptoplast-retaining sea slug Elysia crispata morphotype clarki.</title>
        <authorList>
            <person name="Eastman K.E."/>
            <person name="Pendleton A.L."/>
            <person name="Shaikh M.A."/>
            <person name="Suttiyut T."/>
            <person name="Ogas R."/>
            <person name="Tomko P."/>
            <person name="Gavelis G."/>
            <person name="Widhalm J.R."/>
            <person name="Wisecaver J.H."/>
        </authorList>
    </citation>
    <scope>NUCLEOTIDE SEQUENCE</scope>
    <source>
        <strain evidence="2">ECLA1</strain>
    </source>
</reference>